<organism evidence="1 2">
    <name type="scientific">Microlunatus capsulatus</name>
    <dbReference type="NCBI Taxonomy" id="99117"/>
    <lineage>
        <taxon>Bacteria</taxon>
        <taxon>Bacillati</taxon>
        <taxon>Actinomycetota</taxon>
        <taxon>Actinomycetes</taxon>
        <taxon>Propionibacteriales</taxon>
        <taxon>Propionibacteriaceae</taxon>
        <taxon>Microlunatus</taxon>
    </lineage>
</organism>
<gene>
    <name evidence="1" type="ORF">JOF54_002694</name>
</gene>
<protein>
    <recommendedName>
        <fullName evidence="3">DUF559 domain-containing protein</fullName>
    </recommendedName>
</protein>
<evidence type="ECO:0008006" key="3">
    <source>
        <dbReference type="Google" id="ProtNLM"/>
    </source>
</evidence>
<accession>A0ABS4Z9Q6</accession>
<evidence type="ECO:0000313" key="2">
    <source>
        <dbReference type="Proteomes" id="UP000758168"/>
    </source>
</evidence>
<evidence type="ECO:0000313" key="1">
    <source>
        <dbReference type="EMBL" id="MBP2417772.1"/>
    </source>
</evidence>
<dbReference type="RefSeq" id="WP_210056720.1">
    <property type="nucleotide sequence ID" value="NZ_BAAAMH010000010.1"/>
</dbReference>
<name>A0ABS4Z9Q6_9ACTN</name>
<sequence>MQPRTRISDGLLRLAALQDGVLTLEQAVGHGVTPTVVKRLCAQQQWQRLARGLLLTSAAAPPWRAWAWAGVLAAGDEARLGPEASGHLWEISPQPPDVVDVLCPLPSRPTVRGPWAFRRERPDVRSPRSVGSPPRLTAADTVLDLCAVRGEGEVVDVVTRAARLRLTSADELLRALADRRVHPRRRLLTELLNDVTEGLESPLELRYLRDVERAHGLPTGRRNRYRGGLRHRSDVGYDDYGVLVELDGRLGHTGEGRFRDFRRDNDFAVRSLLTLRYGWHDVAELSCEVAQQVGHVLATRGWAGVPDRCRGCRRVVW</sequence>
<comment type="caution">
    <text evidence="1">The sequence shown here is derived from an EMBL/GenBank/DDBJ whole genome shotgun (WGS) entry which is preliminary data.</text>
</comment>
<reference evidence="1 2" key="1">
    <citation type="submission" date="2021-03" db="EMBL/GenBank/DDBJ databases">
        <title>Sequencing the genomes of 1000 actinobacteria strains.</title>
        <authorList>
            <person name="Klenk H.-P."/>
        </authorList>
    </citation>
    <scope>NUCLEOTIDE SEQUENCE [LARGE SCALE GENOMIC DNA]</scope>
    <source>
        <strain evidence="1 2">DSM 12936</strain>
    </source>
</reference>
<dbReference type="EMBL" id="JAGIOB010000001">
    <property type="protein sequence ID" value="MBP2417772.1"/>
    <property type="molecule type" value="Genomic_DNA"/>
</dbReference>
<dbReference type="Proteomes" id="UP000758168">
    <property type="component" value="Unassembled WGS sequence"/>
</dbReference>
<keyword evidence="2" id="KW-1185">Reference proteome</keyword>
<proteinExistence type="predicted"/>